<dbReference type="GO" id="GO:0001228">
    <property type="term" value="F:DNA-binding transcription activator activity, RNA polymerase II-specific"/>
    <property type="evidence" value="ECO:0007669"/>
    <property type="project" value="TreeGrafter"/>
</dbReference>
<reference evidence="1 2" key="1">
    <citation type="submission" date="2016-12" db="EMBL/GenBank/DDBJ databases">
        <title>The genomes of Aspergillus section Nigri reveals drivers in fungal speciation.</title>
        <authorList>
            <consortium name="DOE Joint Genome Institute"/>
            <person name="Vesth T.C."/>
            <person name="Nybo J."/>
            <person name="Theobald S."/>
            <person name="Brandl J."/>
            <person name="Frisvad J.C."/>
            <person name="Nielsen K.F."/>
            <person name="Lyhne E.K."/>
            <person name="Kogle M.E."/>
            <person name="Kuo A."/>
            <person name="Riley R."/>
            <person name="Clum A."/>
            <person name="Nolan M."/>
            <person name="Lipzen A."/>
            <person name="Salamov A."/>
            <person name="Henrissat B."/>
            <person name="Wiebenga A."/>
            <person name="De Vries R.P."/>
            <person name="Grigoriev I.V."/>
            <person name="Mortensen U.H."/>
            <person name="Andersen M.R."/>
            <person name="Baker S.E."/>
        </authorList>
    </citation>
    <scope>NUCLEOTIDE SEQUENCE [LARGE SCALE GENOMIC DNA]</scope>
    <source>
        <strain evidence="1 2">JOP 1030-1</strain>
    </source>
</reference>
<evidence type="ECO:0000313" key="1">
    <source>
        <dbReference type="EMBL" id="PYH44567.1"/>
    </source>
</evidence>
<dbReference type="InterPro" id="IPR053157">
    <property type="entry name" value="Sterol_Uptake_Regulator"/>
</dbReference>
<dbReference type="PANTHER" id="PTHR47784">
    <property type="entry name" value="STEROL UPTAKE CONTROL PROTEIN 2"/>
    <property type="match status" value="1"/>
</dbReference>
<organism evidence="1 2">
    <name type="scientific">Aspergillus saccharolyticus JOP 1030-1</name>
    <dbReference type="NCBI Taxonomy" id="1450539"/>
    <lineage>
        <taxon>Eukaryota</taxon>
        <taxon>Fungi</taxon>
        <taxon>Dikarya</taxon>
        <taxon>Ascomycota</taxon>
        <taxon>Pezizomycotina</taxon>
        <taxon>Eurotiomycetes</taxon>
        <taxon>Eurotiomycetidae</taxon>
        <taxon>Eurotiales</taxon>
        <taxon>Aspergillaceae</taxon>
        <taxon>Aspergillus</taxon>
        <taxon>Aspergillus subgen. Circumdati</taxon>
    </lineage>
</organism>
<dbReference type="Proteomes" id="UP000248349">
    <property type="component" value="Unassembled WGS sequence"/>
</dbReference>
<evidence type="ECO:0000313" key="2">
    <source>
        <dbReference type="Proteomes" id="UP000248349"/>
    </source>
</evidence>
<proteinExistence type="predicted"/>
<dbReference type="GeneID" id="37076448"/>
<gene>
    <name evidence="1" type="ORF">BP01DRAFT_357553</name>
</gene>
<keyword evidence="2" id="KW-1185">Reference proteome</keyword>
<dbReference type="RefSeq" id="XP_025430549.1">
    <property type="nucleotide sequence ID" value="XM_025575220.1"/>
</dbReference>
<dbReference type="AlphaFoldDB" id="A0A318ZDB9"/>
<sequence>MSALHLSHYGPRERRQLYTEAAMTHNNTALALYSPLLNRVNPENCHALFAFSCFVPMFAFAAHGPNVESKSHSVSEVIEVFKLIRGAAFVVTQARPWIASGGMSRLLTVERMRERRSVRHHATAIYHLLHRLHEEQQQQQQRQRGLDSSSYRSANSVVVHATESLLNVLQMCADNENGSVLLRWTAIVQSTFLDSLTQDEPMGLVLLGYFGAAIDFIIDNWWMDGWGRYLINLVSDRLRAGADSQEVVWARYAMHQLESSNIDKTNGTLEADEIRSHSGQPLFTEH</sequence>
<dbReference type="EMBL" id="KZ821236">
    <property type="protein sequence ID" value="PYH44567.1"/>
    <property type="molecule type" value="Genomic_DNA"/>
</dbReference>
<evidence type="ECO:0008006" key="3">
    <source>
        <dbReference type="Google" id="ProtNLM"/>
    </source>
</evidence>
<dbReference type="OrthoDB" id="5386330at2759"/>
<name>A0A318ZDB9_9EURO</name>
<protein>
    <recommendedName>
        <fullName evidence="3">C6 transcription factor</fullName>
    </recommendedName>
</protein>
<dbReference type="PANTHER" id="PTHR47784:SF5">
    <property type="entry name" value="STEROL UPTAKE CONTROL PROTEIN 2"/>
    <property type="match status" value="1"/>
</dbReference>
<accession>A0A318ZDB9</accession>